<proteinExistence type="predicted"/>
<evidence type="ECO:0000256" key="6">
    <source>
        <dbReference type="ARBA" id="ARBA00022763"/>
    </source>
</evidence>
<dbReference type="PANTHER" id="PTHR15822">
    <property type="entry name" value="TRAF AND TNF RECEPTOR-ASSOCIATED PROTEIN"/>
    <property type="match status" value="1"/>
</dbReference>
<evidence type="ECO:0000256" key="5">
    <source>
        <dbReference type="ARBA" id="ARBA00022723"/>
    </source>
</evidence>
<dbReference type="GO" id="GO:0005634">
    <property type="term" value="C:nucleus"/>
    <property type="evidence" value="ECO:0007669"/>
    <property type="project" value="UniProtKB-SubCell"/>
</dbReference>
<dbReference type="OrthoDB" id="9975959at2759"/>
<dbReference type="SUPFAM" id="SSF56219">
    <property type="entry name" value="DNase I-like"/>
    <property type="match status" value="1"/>
</dbReference>
<comment type="cofactor">
    <cofactor evidence="2">
        <name>Mg(2+)</name>
        <dbReference type="ChEBI" id="CHEBI:18420"/>
    </cofactor>
</comment>
<dbReference type="Gene3D" id="3.60.10.10">
    <property type="entry name" value="Endonuclease/exonuclease/phosphatase"/>
    <property type="match status" value="1"/>
</dbReference>
<keyword evidence="6" id="KW-0227">DNA damage</keyword>
<keyword evidence="12" id="KW-1185">Reference proteome</keyword>
<dbReference type="GO" id="GO:0003697">
    <property type="term" value="F:single-stranded DNA binding"/>
    <property type="evidence" value="ECO:0007669"/>
    <property type="project" value="TreeGrafter"/>
</dbReference>
<dbReference type="EMBL" id="KB707488">
    <property type="protein sequence ID" value="EMR62150.1"/>
    <property type="molecule type" value="Genomic_DNA"/>
</dbReference>
<keyword evidence="9" id="KW-0234">DNA repair</keyword>
<name>M7T695_EUTLA</name>
<dbReference type="GO" id="GO:0004527">
    <property type="term" value="F:exonuclease activity"/>
    <property type="evidence" value="ECO:0007669"/>
    <property type="project" value="UniProtKB-KW"/>
</dbReference>
<sequence length="267" mass="29720">MLPFPEARTSAALDHIEVLTKELPSTTAIAIFIQECTIPHFEAITKSEWIRNNFSVTDIDSSNWTSGHFGTTILIDRRLPITSCFRVHFAQTFVDRDAHFVDVSMGPAGARSASTIRLCNVHLESFDWETPLRPAQMGIISKYIHEDGVNGGIVAGDFNSLQPYDKTLHTEHNLKDAFLEIGGQEDSEAGFTWGLQSPPVMMADGPSRLDKIMFHGDCFGLRCFEIFGRDIELADESQKAELIRVGCQKPWITDHLGVMAELHLTGA</sequence>
<dbReference type="eggNOG" id="ENOG502S394">
    <property type="taxonomic scope" value="Eukaryota"/>
</dbReference>
<evidence type="ECO:0000256" key="3">
    <source>
        <dbReference type="ARBA" id="ARBA00004123"/>
    </source>
</evidence>
<keyword evidence="11" id="KW-0269">Exonuclease</keyword>
<keyword evidence="7" id="KW-0378">Hydrolase</keyword>
<evidence type="ECO:0000256" key="2">
    <source>
        <dbReference type="ARBA" id="ARBA00001946"/>
    </source>
</evidence>
<dbReference type="CDD" id="cd09080">
    <property type="entry name" value="TDP2"/>
    <property type="match status" value="1"/>
</dbReference>
<dbReference type="PANTHER" id="PTHR15822:SF4">
    <property type="entry name" value="TYROSYL-DNA PHOSPHODIESTERASE 2"/>
    <property type="match status" value="1"/>
</dbReference>
<keyword evidence="4" id="KW-0540">Nuclease</keyword>
<evidence type="ECO:0000256" key="8">
    <source>
        <dbReference type="ARBA" id="ARBA00022842"/>
    </source>
</evidence>
<keyword evidence="5" id="KW-0479">Metal-binding</keyword>
<gene>
    <name evidence="11" type="ORF">UCREL1_10911</name>
</gene>
<evidence type="ECO:0000256" key="9">
    <source>
        <dbReference type="ARBA" id="ARBA00023204"/>
    </source>
</evidence>
<dbReference type="GO" id="GO:0070260">
    <property type="term" value="F:5'-tyrosyl-DNA phosphodiesterase activity"/>
    <property type="evidence" value="ECO:0007669"/>
    <property type="project" value="TreeGrafter"/>
</dbReference>
<evidence type="ECO:0000256" key="10">
    <source>
        <dbReference type="ARBA" id="ARBA00023242"/>
    </source>
</evidence>
<reference evidence="12" key="1">
    <citation type="journal article" date="2013" name="Genome Announc.">
        <title>Draft genome sequence of the grapevine dieback fungus Eutypa lata UCR-EL1.</title>
        <authorList>
            <person name="Blanco-Ulate B."/>
            <person name="Rolshausen P.E."/>
            <person name="Cantu D."/>
        </authorList>
    </citation>
    <scope>NUCLEOTIDE SEQUENCE [LARGE SCALE GENOMIC DNA]</scope>
    <source>
        <strain evidence="12">UCR-EL1</strain>
    </source>
</reference>
<dbReference type="InterPro" id="IPR036691">
    <property type="entry name" value="Endo/exonu/phosph_ase_sf"/>
</dbReference>
<dbReference type="HOGENOM" id="CLU_042307_0_1_1"/>
<evidence type="ECO:0000256" key="4">
    <source>
        <dbReference type="ARBA" id="ARBA00022722"/>
    </source>
</evidence>
<dbReference type="GO" id="GO:0005737">
    <property type="term" value="C:cytoplasm"/>
    <property type="evidence" value="ECO:0007669"/>
    <property type="project" value="TreeGrafter"/>
</dbReference>
<dbReference type="GO" id="GO:0004519">
    <property type="term" value="F:endonuclease activity"/>
    <property type="evidence" value="ECO:0007669"/>
    <property type="project" value="UniProtKB-KW"/>
</dbReference>
<organism evidence="11 12">
    <name type="scientific">Eutypa lata (strain UCR-EL1)</name>
    <name type="common">Grapevine dieback disease fungus</name>
    <name type="synonym">Eutypa armeniacae</name>
    <dbReference type="NCBI Taxonomy" id="1287681"/>
    <lineage>
        <taxon>Eukaryota</taxon>
        <taxon>Fungi</taxon>
        <taxon>Dikarya</taxon>
        <taxon>Ascomycota</taxon>
        <taxon>Pezizomycotina</taxon>
        <taxon>Sordariomycetes</taxon>
        <taxon>Xylariomycetidae</taxon>
        <taxon>Xylariales</taxon>
        <taxon>Diatrypaceae</taxon>
        <taxon>Eutypa</taxon>
    </lineage>
</organism>
<evidence type="ECO:0000313" key="11">
    <source>
        <dbReference type="EMBL" id="EMR62150.1"/>
    </source>
</evidence>
<dbReference type="AlphaFoldDB" id="M7T695"/>
<dbReference type="OMA" id="QECTIPH"/>
<protein>
    <submittedName>
        <fullName evidence="11">Putative endonuclease exonuclease phosphatase family protein</fullName>
    </submittedName>
</protein>
<evidence type="ECO:0000313" key="12">
    <source>
        <dbReference type="Proteomes" id="UP000012174"/>
    </source>
</evidence>
<comment type="cofactor">
    <cofactor evidence="1">
        <name>Mn(2+)</name>
        <dbReference type="ChEBI" id="CHEBI:29035"/>
    </cofactor>
</comment>
<dbReference type="InterPro" id="IPR051547">
    <property type="entry name" value="TDP2-like"/>
</dbReference>
<comment type="subcellular location">
    <subcellularLocation>
        <location evidence="3">Nucleus</location>
    </subcellularLocation>
</comment>
<dbReference type="GO" id="GO:0006302">
    <property type="term" value="P:double-strand break repair"/>
    <property type="evidence" value="ECO:0007669"/>
    <property type="project" value="TreeGrafter"/>
</dbReference>
<accession>M7T695</accession>
<evidence type="ECO:0000256" key="7">
    <source>
        <dbReference type="ARBA" id="ARBA00022801"/>
    </source>
</evidence>
<keyword evidence="10" id="KW-0539">Nucleus</keyword>
<dbReference type="KEGG" id="ela:UCREL1_10911"/>
<keyword evidence="8" id="KW-0460">Magnesium</keyword>
<keyword evidence="11" id="KW-0255">Endonuclease</keyword>
<evidence type="ECO:0000256" key="1">
    <source>
        <dbReference type="ARBA" id="ARBA00001936"/>
    </source>
</evidence>
<dbReference type="GO" id="GO:0046872">
    <property type="term" value="F:metal ion binding"/>
    <property type="evidence" value="ECO:0007669"/>
    <property type="project" value="UniProtKB-KW"/>
</dbReference>
<dbReference type="Proteomes" id="UP000012174">
    <property type="component" value="Unassembled WGS sequence"/>
</dbReference>